<name>A0A1A3KFQ4_MYCAS</name>
<evidence type="ECO:0000256" key="2">
    <source>
        <dbReference type="ARBA" id="ARBA00023027"/>
    </source>
</evidence>
<dbReference type="InterPro" id="IPR029753">
    <property type="entry name" value="D-isomer_DH_CS"/>
</dbReference>
<protein>
    <submittedName>
        <fullName evidence="4">Phosphoglycerate dehydrogenase</fullName>
    </submittedName>
</protein>
<keyword evidence="1" id="KW-0560">Oxidoreductase</keyword>
<evidence type="ECO:0000259" key="3">
    <source>
        <dbReference type="Pfam" id="PF02826"/>
    </source>
</evidence>
<reference evidence="4 5" key="1">
    <citation type="submission" date="2016-06" db="EMBL/GenBank/DDBJ databases">
        <authorList>
            <person name="Kjaerup R.B."/>
            <person name="Dalgaard T.S."/>
            <person name="Juul-Madsen H.R."/>
        </authorList>
    </citation>
    <scope>NUCLEOTIDE SEQUENCE [LARGE SCALE GENOMIC DNA]</scope>
    <source>
        <strain evidence="4 5">1276495.2</strain>
    </source>
</reference>
<dbReference type="Proteomes" id="UP000093925">
    <property type="component" value="Unassembled WGS sequence"/>
</dbReference>
<sequence>MPMRVLVSHEDDDRVGVDLLGRVDGLEVVTYDPSGSLSPEQCDAAILIPPYHSSHRPIPLLKELRGLRMVQLLSAGADEWASDVPPDVILATARGAHAGPVSEWVLSAILCLYRQWPALVDFKREHTWAHRRVAADTLAGSRVLILGAGAIGRAVAERLRAFDALPVLIASRERGGVHGPEAVPETLPTCDAVVITAPLTDSTQGMVDSAFLGALPDGALVVNGARGKIVDTDALVAELQTGRLRAALDVTEPEPLPQDHPLWDCPGTIISPHMARTVPGTNSLCYAVAAEQIRTFLGGGLPSNAVVTGS</sequence>
<organism evidence="4 5">
    <name type="scientific">Mycobacterium asiaticum</name>
    <dbReference type="NCBI Taxonomy" id="1790"/>
    <lineage>
        <taxon>Bacteria</taxon>
        <taxon>Bacillati</taxon>
        <taxon>Actinomycetota</taxon>
        <taxon>Actinomycetes</taxon>
        <taxon>Mycobacteriales</taxon>
        <taxon>Mycobacteriaceae</taxon>
        <taxon>Mycobacterium</taxon>
    </lineage>
</organism>
<accession>A0A1A3KFQ4</accession>
<dbReference type="GO" id="GO:0016616">
    <property type="term" value="F:oxidoreductase activity, acting on the CH-OH group of donors, NAD or NADP as acceptor"/>
    <property type="evidence" value="ECO:0007669"/>
    <property type="project" value="UniProtKB-ARBA"/>
</dbReference>
<dbReference type="PROSITE" id="PS00671">
    <property type="entry name" value="D_2_HYDROXYACID_DH_3"/>
    <property type="match status" value="1"/>
</dbReference>
<dbReference type="AlphaFoldDB" id="A0A1A3KFQ4"/>
<dbReference type="InterPro" id="IPR006140">
    <property type="entry name" value="D-isomer_DH_NAD-bd"/>
</dbReference>
<dbReference type="SUPFAM" id="SSF51735">
    <property type="entry name" value="NAD(P)-binding Rossmann-fold domains"/>
    <property type="match status" value="1"/>
</dbReference>
<gene>
    <name evidence="4" type="ORF">A5640_18740</name>
</gene>
<keyword evidence="2" id="KW-0520">NAD</keyword>
<dbReference type="Gene3D" id="3.40.50.720">
    <property type="entry name" value="NAD(P)-binding Rossmann-like Domain"/>
    <property type="match status" value="2"/>
</dbReference>
<dbReference type="PANTHER" id="PTHR43333">
    <property type="entry name" value="2-HACID_DH_C DOMAIN-CONTAINING PROTEIN"/>
    <property type="match status" value="1"/>
</dbReference>
<evidence type="ECO:0000256" key="1">
    <source>
        <dbReference type="ARBA" id="ARBA00023002"/>
    </source>
</evidence>
<feature type="domain" description="D-isomer specific 2-hydroxyacid dehydrogenase NAD-binding" evidence="3">
    <location>
        <begin position="107"/>
        <end position="275"/>
    </location>
</feature>
<dbReference type="Pfam" id="PF02826">
    <property type="entry name" value="2-Hacid_dh_C"/>
    <property type="match status" value="1"/>
</dbReference>
<evidence type="ECO:0000313" key="4">
    <source>
        <dbReference type="EMBL" id="OBJ83238.1"/>
    </source>
</evidence>
<dbReference type="EMBL" id="LZLM01000097">
    <property type="protein sequence ID" value="OBJ83238.1"/>
    <property type="molecule type" value="Genomic_DNA"/>
</dbReference>
<dbReference type="GO" id="GO:0051287">
    <property type="term" value="F:NAD binding"/>
    <property type="evidence" value="ECO:0007669"/>
    <property type="project" value="InterPro"/>
</dbReference>
<comment type="caution">
    <text evidence="4">The sequence shown here is derived from an EMBL/GenBank/DDBJ whole genome shotgun (WGS) entry which is preliminary data.</text>
</comment>
<dbReference type="InterPro" id="IPR036291">
    <property type="entry name" value="NAD(P)-bd_dom_sf"/>
</dbReference>
<proteinExistence type="predicted"/>
<evidence type="ECO:0000313" key="5">
    <source>
        <dbReference type="Proteomes" id="UP000093925"/>
    </source>
</evidence>
<dbReference type="PANTHER" id="PTHR43333:SF1">
    <property type="entry name" value="D-ISOMER SPECIFIC 2-HYDROXYACID DEHYDROGENASE NAD-BINDING DOMAIN-CONTAINING PROTEIN"/>
    <property type="match status" value="1"/>
</dbReference>